<dbReference type="PANTHER" id="PTHR46268:SF6">
    <property type="entry name" value="UNIVERSAL STRESS PROTEIN UP12"/>
    <property type="match status" value="1"/>
</dbReference>
<dbReference type="InterPro" id="IPR006016">
    <property type="entry name" value="UspA"/>
</dbReference>
<dbReference type="CDD" id="cd00293">
    <property type="entry name" value="USP-like"/>
    <property type="match status" value="1"/>
</dbReference>
<protein>
    <submittedName>
        <fullName evidence="3">Universal stress protein</fullName>
    </submittedName>
</protein>
<reference evidence="3 4" key="1">
    <citation type="submission" date="2018-09" db="EMBL/GenBank/DDBJ databases">
        <title>Genome comparison of Alicycliphilus sp. BQ1, a polyurethanolytic bacterium, with its closest phylogenetic relatives Alicycliphilus denitrificans BC and K601, unable to attack polyurethane.</title>
        <authorList>
            <person name="Loza-Tavera H."/>
            <person name="Lozano L."/>
            <person name="Cevallos M."/>
            <person name="Maya-Lucas O."/>
            <person name="Garcia-Mena J."/>
            <person name="Hernandez J."/>
        </authorList>
    </citation>
    <scope>NUCLEOTIDE SEQUENCE [LARGE SCALE GENOMIC DNA]</scope>
    <source>
        <strain evidence="3 4">BQ1</strain>
    </source>
</reference>
<sequence>MRLHTIVALTDFSPAAEHALERAALLAGAHGAQLRILFAADGPVARFDDPQARLVQRARHLSRRHGLQVQALPLEPGGAADGVLRAAEQAGLLVLDARMRRGWRSLWCASLLMRLLRCSPCPVLVVREAPRGAYGHVLVDVDFSPASRAVVRYAGGLQASATMELFHGADRREPTVAQAYRQDVRRQARQRRVRLSDAFHARRNRVAMTTGTQDAVQQLVVQQQRTGADLLVLGGLPPGLVRGWWQGRRVRRLLGGVDCDVLMCRPKQAGDELVARGAALHAGDIGVAVGRAA</sequence>
<dbReference type="PANTHER" id="PTHR46268">
    <property type="entry name" value="STRESS RESPONSE PROTEIN NHAX"/>
    <property type="match status" value="1"/>
</dbReference>
<dbReference type="AlphaFoldDB" id="A0A3R7HVB6"/>
<gene>
    <name evidence="3" type="ORF">CE154_011300</name>
</gene>
<proteinExistence type="inferred from homology"/>
<feature type="domain" description="UspA" evidence="2">
    <location>
        <begin position="134"/>
        <end position="265"/>
    </location>
</feature>
<accession>A0A3R7HVB6</accession>
<comment type="caution">
    <text evidence="3">The sequence shown here is derived from an EMBL/GenBank/DDBJ whole genome shotgun (WGS) entry which is preliminary data.</text>
</comment>
<dbReference type="SUPFAM" id="SSF52402">
    <property type="entry name" value="Adenine nucleotide alpha hydrolases-like"/>
    <property type="match status" value="2"/>
</dbReference>
<organism evidence="3 4">
    <name type="scientific">Alicycliphilus denitrificans</name>
    <dbReference type="NCBI Taxonomy" id="179636"/>
    <lineage>
        <taxon>Bacteria</taxon>
        <taxon>Pseudomonadati</taxon>
        <taxon>Pseudomonadota</taxon>
        <taxon>Betaproteobacteria</taxon>
        <taxon>Burkholderiales</taxon>
        <taxon>Comamonadaceae</taxon>
        <taxon>Alicycliphilus</taxon>
    </lineage>
</organism>
<evidence type="ECO:0000256" key="1">
    <source>
        <dbReference type="ARBA" id="ARBA00008791"/>
    </source>
</evidence>
<dbReference type="EMBL" id="NKDB02000002">
    <property type="protein sequence ID" value="RKJ96604.1"/>
    <property type="molecule type" value="Genomic_DNA"/>
</dbReference>
<dbReference type="RefSeq" id="WP_094438166.1">
    <property type="nucleotide sequence ID" value="NZ_NKDB02000002.1"/>
</dbReference>
<evidence type="ECO:0000313" key="3">
    <source>
        <dbReference type="EMBL" id="RKJ96604.1"/>
    </source>
</evidence>
<feature type="domain" description="UspA" evidence="2">
    <location>
        <begin position="4"/>
        <end position="127"/>
    </location>
</feature>
<comment type="similarity">
    <text evidence="1">Belongs to the universal stress protein A family.</text>
</comment>
<dbReference type="Pfam" id="PF00582">
    <property type="entry name" value="Usp"/>
    <property type="match status" value="2"/>
</dbReference>
<dbReference type="Proteomes" id="UP000216225">
    <property type="component" value="Unassembled WGS sequence"/>
</dbReference>
<evidence type="ECO:0000259" key="2">
    <source>
        <dbReference type="Pfam" id="PF00582"/>
    </source>
</evidence>
<dbReference type="Gene3D" id="3.40.50.12370">
    <property type="match status" value="1"/>
</dbReference>
<evidence type="ECO:0000313" key="4">
    <source>
        <dbReference type="Proteomes" id="UP000216225"/>
    </source>
</evidence>
<name>A0A3R7HVB6_9BURK</name>